<dbReference type="PANTHER" id="PTHR40265:SF1">
    <property type="entry name" value="GLYOXALASE-LIKE DOMAIN-CONTAINING PROTEIN"/>
    <property type="match status" value="1"/>
</dbReference>
<dbReference type="AlphaFoldDB" id="A0AAN7YKS4"/>
<dbReference type="Pfam" id="PF13468">
    <property type="entry name" value="Glyoxalase_3"/>
    <property type="match status" value="1"/>
</dbReference>
<dbReference type="PANTHER" id="PTHR40265">
    <property type="entry name" value="BLL2707 PROTEIN"/>
    <property type="match status" value="1"/>
</dbReference>
<protein>
    <recommendedName>
        <fullName evidence="1">Glyoxalase-like domain-containing protein</fullName>
    </recommendedName>
</protein>
<evidence type="ECO:0000259" key="1">
    <source>
        <dbReference type="Pfam" id="PF13468"/>
    </source>
</evidence>
<proteinExistence type="predicted"/>
<evidence type="ECO:0000313" key="3">
    <source>
        <dbReference type="Proteomes" id="UP001310890"/>
    </source>
</evidence>
<name>A0AAN7YKS4_9PEZI</name>
<gene>
    <name evidence="2" type="ORF">LTR62_002144</name>
</gene>
<accession>A0AAN7YKS4</accession>
<dbReference type="Proteomes" id="UP001310890">
    <property type="component" value="Unassembled WGS sequence"/>
</dbReference>
<dbReference type="InterPro" id="IPR025870">
    <property type="entry name" value="Glyoxalase-like_dom"/>
</dbReference>
<comment type="caution">
    <text evidence="2">The sequence shown here is derived from an EMBL/GenBank/DDBJ whole genome shotgun (WGS) entry which is preliminary data.</text>
</comment>
<feature type="domain" description="Glyoxalase-like" evidence="1">
    <location>
        <begin position="11"/>
        <end position="182"/>
    </location>
</feature>
<dbReference type="Gene3D" id="3.10.180.10">
    <property type="entry name" value="2,3-Dihydroxybiphenyl 1,2-Dioxygenase, domain 1"/>
    <property type="match status" value="1"/>
</dbReference>
<sequence length="270" mass="29440">MSTNPTQPTQLDHVIILLPYADLKSPPNWITSNFSLSPGGRHSDSKTENRLVIFQDGTYLELIAFINDDPAKRKGHWWDKPNGIVDFACTTSGDFAYEDLQQRLRDSGSGISYAAPQEGGRRMPDGQELEWKVTFPLGAERGEVPFWCHDVTPRERRVPVHNGKTEHPCGAVGMAGITIKIDSAKHGKISKSMAAITETSPDSSSRFAVGAPIAKAGSAGDWVHVAELDPAEGVASMLELTLRTPGHDKQKPFRQDVGDGSVCISFDNSE</sequence>
<evidence type="ECO:0000313" key="2">
    <source>
        <dbReference type="EMBL" id="KAK5105802.1"/>
    </source>
</evidence>
<dbReference type="EMBL" id="JAVRRL010000153">
    <property type="protein sequence ID" value="KAK5105802.1"/>
    <property type="molecule type" value="Genomic_DNA"/>
</dbReference>
<organism evidence="2 3">
    <name type="scientific">Meristemomyces frigidus</name>
    <dbReference type="NCBI Taxonomy" id="1508187"/>
    <lineage>
        <taxon>Eukaryota</taxon>
        <taxon>Fungi</taxon>
        <taxon>Dikarya</taxon>
        <taxon>Ascomycota</taxon>
        <taxon>Pezizomycotina</taxon>
        <taxon>Dothideomycetes</taxon>
        <taxon>Dothideomycetidae</taxon>
        <taxon>Mycosphaerellales</taxon>
        <taxon>Teratosphaeriaceae</taxon>
        <taxon>Meristemomyces</taxon>
    </lineage>
</organism>
<reference evidence="2" key="1">
    <citation type="submission" date="2023-08" db="EMBL/GenBank/DDBJ databases">
        <title>Black Yeasts Isolated from many extreme environments.</title>
        <authorList>
            <person name="Coleine C."/>
            <person name="Stajich J.E."/>
            <person name="Selbmann L."/>
        </authorList>
    </citation>
    <scope>NUCLEOTIDE SEQUENCE</scope>
    <source>
        <strain evidence="2">CCFEE 5401</strain>
    </source>
</reference>
<dbReference type="InterPro" id="IPR029068">
    <property type="entry name" value="Glyas_Bleomycin-R_OHBP_Dase"/>
</dbReference>